<dbReference type="AlphaFoldDB" id="J9FFY2"/>
<sequence>AGQILWGEGELNQEEWNVAKTYVFLSDGTIKKGGSWNFSTERQLLNLRLGEDAVSDLIIFAGHDWENQTETVLFTGLDQRGRSVWGKRVK</sequence>
<protein>
    <submittedName>
        <fullName evidence="2">Glycoside hydrolase family 43 protein</fullName>
    </submittedName>
</protein>
<evidence type="ECO:0000313" key="2">
    <source>
        <dbReference type="EMBL" id="EJW93348.1"/>
    </source>
</evidence>
<gene>
    <name evidence="2" type="ORF">EVA_18544</name>
</gene>
<dbReference type="Pfam" id="PF16369">
    <property type="entry name" value="GH43_C"/>
    <property type="match status" value="1"/>
</dbReference>
<dbReference type="EMBL" id="AMCI01007022">
    <property type="protein sequence ID" value="EJW93348.1"/>
    <property type="molecule type" value="Genomic_DNA"/>
</dbReference>
<feature type="non-terminal residue" evidence="2">
    <location>
        <position position="1"/>
    </location>
</feature>
<dbReference type="InterPro" id="IPR032291">
    <property type="entry name" value="Abn2_C"/>
</dbReference>
<keyword evidence="2" id="KW-0378">Hydrolase</keyword>
<feature type="domain" description="Extracellular endo-alpha-(1-&gt;5)-L-arabinanase C-terminal" evidence="1">
    <location>
        <begin position="17"/>
        <end position="86"/>
    </location>
</feature>
<name>J9FFY2_9ZZZZ</name>
<dbReference type="GO" id="GO:0016787">
    <property type="term" value="F:hydrolase activity"/>
    <property type="evidence" value="ECO:0007669"/>
    <property type="project" value="UniProtKB-KW"/>
</dbReference>
<evidence type="ECO:0000259" key="1">
    <source>
        <dbReference type="Pfam" id="PF16369"/>
    </source>
</evidence>
<reference evidence="2" key="1">
    <citation type="journal article" date="2012" name="PLoS ONE">
        <title>Gene sets for utilization of primary and secondary nutrition supplies in the distal gut of endangered iberian lynx.</title>
        <authorList>
            <person name="Alcaide M."/>
            <person name="Messina E."/>
            <person name="Richter M."/>
            <person name="Bargiela R."/>
            <person name="Peplies J."/>
            <person name="Huws S.A."/>
            <person name="Newbold C.J."/>
            <person name="Golyshin P.N."/>
            <person name="Simon M.A."/>
            <person name="Lopez G."/>
            <person name="Yakimov M.M."/>
            <person name="Ferrer M."/>
        </authorList>
    </citation>
    <scope>NUCLEOTIDE SEQUENCE</scope>
</reference>
<organism evidence="2">
    <name type="scientific">gut metagenome</name>
    <dbReference type="NCBI Taxonomy" id="749906"/>
    <lineage>
        <taxon>unclassified sequences</taxon>
        <taxon>metagenomes</taxon>
        <taxon>organismal metagenomes</taxon>
    </lineage>
</organism>
<proteinExistence type="predicted"/>
<dbReference type="Gene3D" id="2.40.128.10">
    <property type="match status" value="1"/>
</dbReference>
<comment type="caution">
    <text evidence="2">The sequence shown here is derived from an EMBL/GenBank/DDBJ whole genome shotgun (WGS) entry which is preliminary data.</text>
</comment>
<accession>J9FFY2</accession>